<comment type="caution">
    <text evidence="1">The sequence shown here is derived from an EMBL/GenBank/DDBJ whole genome shotgun (WGS) entry which is preliminary data.</text>
</comment>
<reference evidence="2" key="1">
    <citation type="submission" date="2014-10" db="EMBL/GenBank/DDBJ databases">
        <title>Genome sequencing of Vitellibacter sp. D-24.</title>
        <authorList>
            <person name="Thevarajoo S."/>
            <person name="Selvaratnam C."/>
            <person name="Goh K.M."/>
            <person name="Chong C.S."/>
        </authorList>
    </citation>
    <scope>NUCLEOTIDE SEQUENCE [LARGE SCALE GENOMIC DNA]</scope>
    <source>
        <strain evidence="2">D-24</strain>
    </source>
</reference>
<accession>A0A137RF98</accession>
<dbReference type="PROSITE" id="PS51257">
    <property type="entry name" value="PROKAR_LIPOPROTEIN"/>
    <property type="match status" value="1"/>
</dbReference>
<evidence type="ECO:0008006" key="3">
    <source>
        <dbReference type="Google" id="ProtNLM"/>
    </source>
</evidence>
<protein>
    <recommendedName>
        <fullName evidence="3">Lipoprotein</fullName>
    </recommendedName>
</protein>
<dbReference type="RefSeq" id="WP_062622918.1">
    <property type="nucleotide sequence ID" value="NZ_JRWG01000010.1"/>
</dbReference>
<gene>
    <name evidence="1" type="ORF">LS48_12915</name>
</gene>
<name>A0A137RF98_9FLAO</name>
<organism evidence="1 2">
    <name type="scientific">Aequorivita aquimaris</name>
    <dbReference type="NCBI Taxonomy" id="1548749"/>
    <lineage>
        <taxon>Bacteria</taxon>
        <taxon>Pseudomonadati</taxon>
        <taxon>Bacteroidota</taxon>
        <taxon>Flavobacteriia</taxon>
        <taxon>Flavobacteriales</taxon>
        <taxon>Flavobacteriaceae</taxon>
        <taxon>Aequorivita</taxon>
    </lineage>
</organism>
<keyword evidence="2" id="KW-1185">Reference proteome</keyword>
<dbReference type="PATRIC" id="fig|1548749.3.peg.2696"/>
<evidence type="ECO:0000313" key="1">
    <source>
        <dbReference type="EMBL" id="KXN98157.1"/>
    </source>
</evidence>
<dbReference type="Proteomes" id="UP000070138">
    <property type="component" value="Unassembled WGS sequence"/>
</dbReference>
<dbReference type="AlphaFoldDB" id="A0A137RF98"/>
<dbReference type="EMBL" id="JRWG01000010">
    <property type="protein sequence ID" value="KXN98157.1"/>
    <property type="molecule type" value="Genomic_DNA"/>
</dbReference>
<evidence type="ECO:0000313" key="2">
    <source>
        <dbReference type="Proteomes" id="UP000070138"/>
    </source>
</evidence>
<proteinExistence type="predicted"/>
<reference evidence="1 2" key="2">
    <citation type="journal article" date="2016" name="Int. J. Syst. Evol. Microbiol.">
        <title>Vitellibacter aquimaris sp. nov., a marine bacterium isolated from seawater.</title>
        <authorList>
            <person name="Thevarajoo S."/>
            <person name="Selvaratnam C."/>
            <person name="Goh K.M."/>
            <person name="Hong K.W."/>
            <person name="Chan X.Y."/>
            <person name="Chan K.G."/>
            <person name="Chong C.S."/>
        </authorList>
    </citation>
    <scope>NUCLEOTIDE SEQUENCE [LARGE SCALE GENOMIC DNA]</scope>
    <source>
        <strain evidence="1 2">D-24</strain>
    </source>
</reference>
<sequence length="190" mass="21908">MKFQRPSFSFPKSIVLALLGLFTFSCIPLQIAPNIDGAKIYKGKKFKKQLPKQQVYVFEDPKDANEFYTYINAKFDIDYDIGGGNVPITINNKKHYLTFYEVERNTKTVNLVPIAVDLANESKGNEPIFEAIYTSRSGSWYIALTVTDDAFNDNLKETDPSHKSILRYLDKLRLEYLSTANYMEIYFKSH</sequence>
<dbReference type="OrthoDB" id="1164799at2"/>
<dbReference type="STRING" id="1548749.LS48_12915"/>